<dbReference type="PANTHER" id="PTHR31126">
    <property type="entry name" value="TYROSINE-PROTEIN PHOSPHATASE"/>
    <property type="match status" value="1"/>
</dbReference>
<reference evidence="2 3" key="1">
    <citation type="submission" date="2020-07" db="EMBL/GenBank/DDBJ databases">
        <title>Sequencing the genomes of 1000 actinobacteria strains.</title>
        <authorList>
            <person name="Klenk H.-P."/>
        </authorList>
    </citation>
    <scope>NUCLEOTIDE SEQUENCE [LARGE SCALE GENOMIC DNA]</scope>
    <source>
        <strain evidence="2 3">DSM 103833</strain>
    </source>
</reference>
<dbReference type="PANTHER" id="PTHR31126:SF1">
    <property type="entry name" value="TYROSINE SPECIFIC PROTEIN PHOSPHATASES DOMAIN-CONTAINING PROTEIN"/>
    <property type="match status" value="1"/>
</dbReference>
<dbReference type="Pfam" id="PF13350">
    <property type="entry name" value="Y_phosphatase3"/>
    <property type="match status" value="1"/>
</dbReference>
<dbReference type="SUPFAM" id="SSF52799">
    <property type="entry name" value="(Phosphotyrosine protein) phosphatases II"/>
    <property type="match status" value="1"/>
</dbReference>
<dbReference type="Proteomes" id="UP000530424">
    <property type="component" value="Unassembled WGS sequence"/>
</dbReference>
<gene>
    <name evidence="2" type="ORF">HNR19_004417</name>
</gene>
<keyword evidence="2" id="KW-0378">Hydrolase</keyword>
<evidence type="ECO:0000313" key="2">
    <source>
        <dbReference type="EMBL" id="NYJ03719.1"/>
    </source>
</evidence>
<dbReference type="InterPro" id="IPR029021">
    <property type="entry name" value="Prot-tyrosine_phosphatase-like"/>
</dbReference>
<sequence>MSQPRDPSAFLADGVVDPGEGEELLRLASADNFRDVAGPGYPTEDGGAVRRGVFYRSNELRLSDEDSSALADLGLRHVVDLRSQPEIDRHPDPEIAGADWVHFDVIGIPMEEVAGLTDRAGAVDVMHRVYRSFVETETSRTAFGELFRHLATGGPQLYHCTAGKDRTGWVSALLLHIAGVDDATIESDYLLTNQLTASSRARAEGSLRHHLGPDAVEVFEPTLVADIEYLRTAYESVEKEYGDRATYLREGLGLDDATIGALRELLVTRS</sequence>
<protein>
    <submittedName>
        <fullName evidence="2">Protein-tyrosine phosphatase</fullName>
        <ecNumber evidence="2">3.1.3.48</ecNumber>
    </submittedName>
</protein>
<dbReference type="EC" id="3.1.3.48" evidence="2"/>
<dbReference type="Gene3D" id="3.90.190.10">
    <property type="entry name" value="Protein tyrosine phosphatase superfamily"/>
    <property type="match status" value="1"/>
</dbReference>
<accession>A0A853C955</accession>
<dbReference type="EMBL" id="JACCFP010000001">
    <property type="protein sequence ID" value="NYJ03719.1"/>
    <property type="molecule type" value="Genomic_DNA"/>
</dbReference>
<dbReference type="GO" id="GO:0004725">
    <property type="term" value="F:protein tyrosine phosphatase activity"/>
    <property type="evidence" value="ECO:0007669"/>
    <property type="project" value="UniProtKB-EC"/>
</dbReference>
<keyword evidence="3" id="KW-1185">Reference proteome</keyword>
<name>A0A853C955_9ACTN</name>
<organism evidence="2 3">
    <name type="scientific">Nocardioides thalensis</name>
    <dbReference type="NCBI Taxonomy" id="1914755"/>
    <lineage>
        <taxon>Bacteria</taxon>
        <taxon>Bacillati</taxon>
        <taxon>Actinomycetota</taxon>
        <taxon>Actinomycetes</taxon>
        <taxon>Propionibacteriales</taxon>
        <taxon>Nocardioidaceae</taxon>
        <taxon>Nocardioides</taxon>
    </lineage>
</organism>
<dbReference type="RefSeq" id="WP_179669986.1">
    <property type="nucleotide sequence ID" value="NZ_JACCFP010000001.1"/>
</dbReference>
<comment type="caution">
    <text evidence="2">The sequence shown here is derived from an EMBL/GenBank/DDBJ whole genome shotgun (WGS) entry which is preliminary data.</text>
</comment>
<comment type="similarity">
    <text evidence="1">Belongs to the protein-tyrosine phosphatase family.</text>
</comment>
<evidence type="ECO:0000256" key="1">
    <source>
        <dbReference type="ARBA" id="ARBA00009580"/>
    </source>
</evidence>
<dbReference type="InterPro" id="IPR026893">
    <property type="entry name" value="Tyr/Ser_Pase_IphP-type"/>
</dbReference>
<dbReference type="AlphaFoldDB" id="A0A853C955"/>
<proteinExistence type="inferred from homology"/>
<evidence type="ECO:0000313" key="3">
    <source>
        <dbReference type="Proteomes" id="UP000530424"/>
    </source>
</evidence>